<feature type="domain" description="Ig-like" evidence="7">
    <location>
        <begin position="20"/>
        <end position="99"/>
    </location>
</feature>
<gene>
    <name evidence="8" type="primary">TRADV7</name>
</gene>
<dbReference type="InterPro" id="IPR013783">
    <property type="entry name" value="Ig-like_fold"/>
</dbReference>
<dbReference type="InterPro" id="IPR051006">
    <property type="entry name" value="TCR_variable_domain"/>
</dbReference>
<organism evidence="8">
    <name type="scientific">Sus scrofa</name>
    <name type="common">Pig</name>
    <dbReference type="NCBI Taxonomy" id="9823"/>
    <lineage>
        <taxon>Eukaryota</taxon>
        <taxon>Metazoa</taxon>
        <taxon>Chordata</taxon>
        <taxon>Craniata</taxon>
        <taxon>Vertebrata</taxon>
        <taxon>Euteleostomi</taxon>
        <taxon>Mammalia</taxon>
        <taxon>Eutheria</taxon>
        <taxon>Laurasiatheria</taxon>
        <taxon>Artiodactyla</taxon>
        <taxon>Suina</taxon>
        <taxon>Suidae</taxon>
        <taxon>Sus</taxon>
    </lineage>
</organism>
<keyword evidence="4" id="KW-0675">Receptor</keyword>
<evidence type="ECO:0000256" key="4">
    <source>
        <dbReference type="ARBA" id="ARBA00023170"/>
    </source>
</evidence>
<keyword evidence="6" id="KW-1279">T cell receptor</keyword>
<evidence type="ECO:0000256" key="6">
    <source>
        <dbReference type="ARBA" id="ARBA00043266"/>
    </source>
</evidence>
<dbReference type="GO" id="GO:0002250">
    <property type="term" value="P:adaptive immune response"/>
    <property type="evidence" value="ECO:0007669"/>
    <property type="project" value="UniProtKB-KW"/>
</dbReference>
<proteinExistence type="predicted"/>
<dbReference type="PANTHER" id="PTHR19343">
    <property type="entry name" value="T CELL RECEPTOR ALPHA VARIABLE 1-2"/>
    <property type="match status" value="1"/>
</dbReference>
<evidence type="ECO:0000256" key="5">
    <source>
        <dbReference type="ARBA" id="ARBA00023319"/>
    </source>
</evidence>
<protein>
    <submittedName>
        <fullName evidence="8">TRADV7 protein</fullName>
    </submittedName>
</protein>
<evidence type="ECO:0000256" key="2">
    <source>
        <dbReference type="ARBA" id="ARBA00022859"/>
    </source>
</evidence>
<dbReference type="Pfam" id="PF07686">
    <property type="entry name" value="V-set"/>
    <property type="match status" value="1"/>
</dbReference>
<dbReference type="SUPFAM" id="SSF48726">
    <property type="entry name" value="Immunoglobulin"/>
    <property type="match status" value="1"/>
</dbReference>
<keyword evidence="2" id="KW-0391">Immunity</keyword>
<evidence type="ECO:0000256" key="3">
    <source>
        <dbReference type="ARBA" id="ARBA00023130"/>
    </source>
</evidence>
<accession>A6P382</accession>
<dbReference type="Gene3D" id="2.60.40.10">
    <property type="entry name" value="Immunoglobulins"/>
    <property type="match status" value="1"/>
</dbReference>
<keyword evidence="5" id="KW-0393">Immunoglobulin domain</keyword>
<dbReference type="InterPro" id="IPR007110">
    <property type="entry name" value="Ig-like_dom"/>
</dbReference>
<dbReference type="InterPro" id="IPR036179">
    <property type="entry name" value="Ig-like_dom_sf"/>
</dbReference>
<dbReference type="PANTHER" id="PTHR19343:SF0">
    <property type="entry name" value="T CELL RECEPTOR ALPHA VARIABLE 23_DELTA VARIABLE 6"/>
    <property type="match status" value="1"/>
</dbReference>
<name>A6P382_PIG</name>
<dbReference type="AlphaFoldDB" id="A6P382"/>
<evidence type="ECO:0000313" key="8">
    <source>
        <dbReference type="EMBL" id="BAF65306.1"/>
    </source>
</evidence>
<dbReference type="EMBL" id="AB182373">
    <property type="protein sequence ID" value="BAF65306.1"/>
    <property type="molecule type" value="Genomic_DNA"/>
</dbReference>
<reference evidence="8" key="1">
    <citation type="journal article" date="2008" name="Mol. Immunol.">
        <title>Genomic sequence encoding diversity of the pig TCR-delta chain gene demonstrates productivity of highly diversified repertoire.</title>
        <authorList>
            <person name="Uenishi H."/>
            <person name="Eguchi-Ogawa T."/>
            <person name="Toki D."/>
            <person name="Morozumi T."/>
            <person name="Tanaka-Matsuda M."/>
            <person name="Shinkai H."/>
            <person name="Yamamoto R."/>
            <person name="Takagaki Y."/>
        </authorList>
    </citation>
    <scope>NUCLEOTIDE SEQUENCE</scope>
</reference>
<dbReference type="GO" id="GO:0042101">
    <property type="term" value="C:T cell receptor complex"/>
    <property type="evidence" value="ECO:0007669"/>
    <property type="project" value="UniProtKB-KW"/>
</dbReference>
<dbReference type="EMBL" id="AB182374">
    <property type="protein sequence ID" value="BAF65316.1"/>
    <property type="molecule type" value="Genomic_DNA"/>
</dbReference>
<keyword evidence="1" id="KW-0732">Signal</keyword>
<evidence type="ECO:0000259" key="7">
    <source>
        <dbReference type="PROSITE" id="PS50835"/>
    </source>
</evidence>
<feature type="non-terminal residue" evidence="8">
    <location>
        <position position="99"/>
    </location>
</feature>
<evidence type="ECO:0000256" key="1">
    <source>
        <dbReference type="ARBA" id="ARBA00022729"/>
    </source>
</evidence>
<keyword evidence="3" id="KW-1064">Adaptive immunity</keyword>
<dbReference type="PROSITE" id="PS50835">
    <property type="entry name" value="IG_LIKE"/>
    <property type="match status" value="1"/>
</dbReference>
<sequence>MLLCMQLTWSNGQPLVEQKVKEGESVTLNCSYRGRAADFFQWFRQDHGEGPRLLIQLFSSEEEKKSGRFTARLNRKDKQLSLHVKDFHHDATTFLCVTG</sequence>
<dbReference type="InterPro" id="IPR013106">
    <property type="entry name" value="Ig_V-set"/>
</dbReference>